<evidence type="ECO:0000256" key="1">
    <source>
        <dbReference type="SAM" id="MobiDB-lite"/>
    </source>
</evidence>
<evidence type="ECO:0000313" key="3">
    <source>
        <dbReference type="Proteomes" id="UP000288216"/>
    </source>
</evidence>
<dbReference type="AlphaFoldDB" id="A0A401NYQ3"/>
<evidence type="ECO:0000313" key="2">
    <source>
        <dbReference type="EMBL" id="GCB66018.1"/>
    </source>
</evidence>
<dbReference type="OrthoDB" id="10253073at2759"/>
<keyword evidence="3" id="KW-1185">Reference proteome</keyword>
<reference evidence="2 3" key="1">
    <citation type="journal article" date="2018" name="Nat. Ecol. Evol.">
        <title>Shark genomes provide insights into elasmobranch evolution and the origin of vertebrates.</title>
        <authorList>
            <person name="Hara Y"/>
            <person name="Yamaguchi K"/>
            <person name="Onimaru K"/>
            <person name="Kadota M"/>
            <person name="Koyanagi M"/>
            <person name="Keeley SD"/>
            <person name="Tatsumi K"/>
            <person name="Tanaka K"/>
            <person name="Motone F"/>
            <person name="Kageyama Y"/>
            <person name="Nozu R"/>
            <person name="Adachi N"/>
            <person name="Nishimura O"/>
            <person name="Nakagawa R"/>
            <person name="Tanegashima C"/>
            <person name="Kiyatake I"/>
            <person name="Matsumoto R"/>
            <person name="Murakumo K"/>
            <person name="Nishida K"/>
            <person name="Terakita A"/>
            <person name="Kuratani S"/>
            <person name="Sato K"/>
            <person name="Hyodo S Kuraku.S."/>
        </authorList>
    </citation>
    <scope>NUCLEOTIDE SEQUENCE [LARGE SCALE GENOMIC DNA]</scope>
</reference>
<accession>A0A401NYQ3</accession>
<comment type="caution">
    <text evidence="2">The sequence shown here is derived from an EMBL/GenBank/DDBJ whole genome shotgun (WGS) entry which is preliminary data.</text>
</comment>
<dbReference type="Gene3D" id="1.20.5.1190">
    <property type="entry name" value="iswi atpase"/>
    <property type="match status" value="1"/>
</dbReference>
<proteinExistence type="predicted"/>
<sequence length="136" mass="15754">MSAWYPGVRHIGSLTVLWIHWTSNTQHFRQINDNLLGGEQEMTEEIAQTYCIDVPDASTEEEQGSTGSTSPASEISKFVIEDQQETLEELENSAKIIQRAWRRHIDRQVFKHYKDIINFRGQGNPQFMMKCINPIE</sequence>
<dbReference type="Pfam" id="PF00612">
    <property type="entry name" value="IQ"/>
    <property type="match status" value="1"/>
</dbReference>
<organism evidence="2 3">
    <name type="scientific">Scyliorhinus torazame</name>
    <name type="common">Cloudy catshark</name>
    <name type="synonym">Catulus torazame</name>
    <dbReference type="NCBI Taxonomy" id="75743"/>
    <lineage>
        <taxon>Eukaryota</taxon>
        <taxon>Metazoa</taxon>
        <taxon>Chordata</taxon>
        <taxon>Craniata</taxon>
        <taxon>Vertebrata</taxon>
        <taxon>Chondrichthyes</taxon>
        <taxon>Elasmobranchii</taxon>
        <taxon>Galeomorphii</taxon>
        <taxon>Galeoidea</taxon>
        <taxon>Carcharhiniformes</taxon>
        <taxon>Scyliorhinidae</taxon>
        <taxon>Scyliorhinus</taxon>
    </lineage>
</organism>
<protein>
    <submittedName>
        <fullName evidence="2">Uncharacterized protein</fullName>
    </submittedName>
</protein>
<feature type="compositionally biased region" description="Polar residues" evidence="1">
    <location>
        <begin position="64"/>
        <end position="73"/>
    </location>
</feature>
<dbReference type="Proteomes" id="UP000288216">
    <property type="component" value="Unassembled WGS sequence"/>
</dbReference>
<name>A0A401NYQ3_SCYTO</name>
<feature type="non-terminal residue" evidence="2">
    <location>
        <position position="136"/>
    </location>
</feature>
<feature type="region of interest" description="Disordered" evidence="1">
    <location>
        <begin position="56"/>
        <end position="75"/>
    </location>
</feature>
<dbReference type="PANTHER" id="PTHR33504">
    <property type="entry name" value="NADH DEHYDROGENASE (UBIQUINONE) 1 BETA SUBCOMPLEX, 4"/>
    <property type="match status" value="1"/>
</dbReference>
<gene>
    <name evidence="2" type="ORF">scyTo_0011942</name>
</gene>
<dbReference type="PANTHER" id="PTHR33504:SF2">
    <property type="entry name" value="PROTEIN MFI"/>
    <property type="match status" value="1"/>
</dbReference>
<dbReference type="EMBL" id="BFAA01005618">
    <property type="protein sequence ID" value="GCB66018.1"/>
    <property type="molecule type" value="Genomic_DNA"/>
</dbReference>
<dbReference type="InterPro" id="IPR000048">
    <property type="entry name" value="IQ_motif_EF-hand-BS"/>
</dbReference>